<evidence type="ECO:0000313" key="14">
    <source>
        <dbReference type="EMBL" id="MBR8538327.1"/>
    </source>
</evidence>
<dbReference type="Proteomes" id="UP000679220">
    <property type="component" value="Unassembled WGS sequence"/>
</dbReference>
<evidence type="ECO:0000256" key="5">
    <source>
        <dbReference type="ARBA" id="ARBA00022617"/>
    </source>
</evidence>
<dbReference type="GO" id="GO:0046872">
    <property type="term" value="F:metal ion binding"/>
    <property type="evidence" value="ECO:0007669"/>
    <property type="project" value="UniProtKB-KW"/>
</dbReference>
<feature type="transmembrane region" description="Helical" evidence="12">
    <location>
        <begin position="103"/>
        <end position="123"/>
    </location>
</feature>
<keyword evidence="4" id="KW-1003">Cell membrane</keyword>
<feature type="domain" description="NapC/NirT cytochrome c N-terminal" evidence="13">
    <location>
        <begin position="104"/>
        <end position="190"/>
    </location>
</feature>
<reference evidence="14" key="2">
    <citation type="submission" date="2021-04" db="EMBL/GenBank/DDBJ databases">
        <authorList>
            <person name="Zhang T."/>
            <person name="Zhang Y."/>
            <person name="Lu D."/>
            <person name="Zuo D."/>
            <person name="Du Z."/>
        </authorList>
    </citation>
    <scope>NUCLEOTIDE SEQUENCE</scope>
    <source>
        <strain evidence="14">JR1</strain>
    </source>
</reference>
<dbReference type="InterPro" id="IPR051174">
    <property type="entry name" value="Cytochrome_c-type_ET"/>
</dbReference>
<evidence type="ECO:0000256" key="9">
    <source>
        <dbReference type="ARBA" id="ARBA00022989"/>
    </source>
</evidence>
<dbReference type="PANTHER" id="PTHR30333">
    <property type="entry name" value="CYTOCHROME C-TYPE PROTEIN"/>
    <property type="match status" value="1"/>
</dbReference>
<keyword evidence="11 12" id="KW-0472">Membrane</keyword>
<dbReference type="Gene3D" id="1.10.3820.10">
    <property type="entry name" value="Di-heme elbow motif domain"/>
    <property type="match status" value="1"/>
</dbReference>
<evidence type="ECO:0000256" key="11">
    <source>
        <dbReference type="ARBA" id="ARBA00023136"/>
    </source>
</evidence>
<evidence type="ECO:0000256" key="4">
    <source>
        <dbReference type="ARBA" id="ARBA00022475"/>
    </source>
</evidence>
<keyword evidence="9 12" id="KW-1133">Transmembrane helix</keyword>
<dbReference type="AlphaFoldDB" id="A0A941F828"/>
<keyword evidence="8" id="KW-0249">Electron transport</keyword>
<dbReference type="SUPFAM" id="SSF48695">
    <property type="entry name" value="Multiheme cytochromes"/>
    <property type="match status" value="2"/>
</dbReference>
<keyword evidence="3" id="KW-0813">Transport</keyword>
<keyword evidence="6 12" id="KW-0812">Transmembrane</keyword>
<evidence type="ECO:0000256" key="2">
    <source>
        <dbReference type="ARBA" id="ARBA00007395"/>
    </source>
</evidence>
<organism evidence="14 15">
    <name type="scientific">Carboxylicivirga sediminis</name>
    <dbReference type="NCBI Taxonomy" id="2006564"/>
    <lineage>
        <taxon>Bacteria</taxon>
        <taxon>Pseudomonadati</taxon>
        <taxon>Bacteroidota</taxon>
        <taxon>Bacteroidia</taxon>
        <taxon>Marinilabiliales</taxon>
        <taxon>Marinilabiliaceae</taxon>
        <taxon>Carboxylicivirga</taxon>
    </lineage>
</organism>
<comment type="similarity">
    <text evidence="2">Belongs to the NapC/NirT/NrfH family.</text>
</comment>
<evidence type="ECO:0000256" key="6">
    <source>
        <dbReference type="ARBA" id="ARBA00022692"/>
    </source>
</evidence>
<feature type="transmembrane region" description="Helical" evidence="12">
    <location>
        <begin position="48"/>
        <end position="71"/>
    </location>
</feature>
<dbReference type="PANTHER" id="PTHR30333:SF1">
    <property type="entry name" value="CYTOCHROME C-TYPE PROTEIN NAPC"/>
    <property type="match status" value="1"/>
</dbReference>
<dbReference type="InterPro" id="IPR038266">
    <property type="entry name" value="NapC/NirT_cytc_sf"/>
</dbReference>
<accession>A0A941F828</accession>
<comment type="subcellular location">
    <subcellularLocation>
        <location evidence="1">Cell membrane</location>
    </subcellularLocation>
</comment>
<keyword evidence="7" id="KW-0479">Metal-binding</keyword>
<reference evidence="14" key="1">
    <citation type="journal article" date="2018" name="Int. J. Syst. Evol. Microbiol.">
        <title>Carboxylicivirga sediminis sp. nov., isolated from coastal sediment.</title>
        <authorList>
            <person name="Wang F.Q."/>
            <person name="Ren L.H."/>
            <person name="Zou R.J."/>
            <person name="Sun Y.Z."/>
            <person name="Liu X.J."/>
            <person name="Jiang F."/>
            <person name="Liu L.J."/>
        </authorList>
    </citation>
    <scope>NUCLEOTIDE SEQUENCE</scope>
    <source>
        <strain evidence="14">JR1</strain>
    </source>
</reference>
<dbReference type="EMBL" id="JAGTAR010000063">
    <property type="protein sequence ID" value="MBR8538327.1"/>
    <property type="molecule type" value="Genomic_DNA"/>
</dbReference>
<evidence type="ECO:0000256" key="3">
    <source>
        <dbReference type="ARBA" id="ARBA00022448"/>
    </source>
</evidence>
<evidence type="ECO:0000256" key="8">
    <source>
        <dbReference type="ARBA" id="ARBA00022982"/>
    </source>
</evidence>
<gene>
    <name evidence="14" type="ORF">KDU71_22340</name>
</gene>
<feature type="transmembrane region" description="Helical" evidence="12">
    <location>
        <begin position="12"/>
        <end position="42"/>
    </location>
</feature>
<keyword evidence="15" id="KW-1185">Reference proteome</keyword>
<evidence type="ECO:0000256" key="1">
    <source>
        <dbReference type="ARBA" id="ARBA00004236"/>
    </source>
</evidence>
<proteinExistence type="inferred from homology"/>
<evidence type="ECO:0000256" key="12">
    <source>
        <dbReference type="SAM" id="Phobius"/>
    </source>
</evidence>
<dbReference type="Pfam" id="PF03264">
    <property type="entry name" value="Cytochrom_NNT"/>
    <property type="match status" value="1"/>
</dbReference>
<dbReference type="InterPro" id="IPR005126">
    <property type="entry name" value="NapC/NirT_cyt_c_N"/>
</dbReference>
<name>A0A941F828_9BACT</name>
<dbReference type="GO" id="GO:0005886">
    <property type="term" value="C:plasma membrane"/>
    <property type="evidence" value="ECO:0007669"/>
    <property type="project" value="UniProtKB-SubCell"/>
</dbReference>
<evidence type="ECO:0000256" key="7">
    <source>
        <dbReference type="ARBA" id="ARBA00022723"/>
    </source>
</evidence>
<comment type="caution">
    <text evidence="14">The sequence shown here is derived from an EMBL/GenBank/DDBJ whole genome shotgun (WGS) entry which is preliminary data.</text>
</comment>
<sequence>MRKIFPMKLPHSYYNPLSLVGTIISGLALLLIILSILLSFMFDEGSSYLGLFSFILLPAIMVVGLILIPIGMMRAVRKAKKTNEPVSTKWMVIDFNNPRYRNAASVFVIGTVIFLLLTAVGSYEAYHYTESVEFCGQVCHRVMKPEYITYMNSSHARVACVECHVGQGANWYVKSKLSGLYQVYAVLADNYPRPIPTPIRNLRPAKETCEECHWPEKFYTPRMQFERHYLSDSLNTQWDIQLLIKTNSQYSASNLAEGIHWHINPDVRIEYIAEDESREVLPWVRSINLATGDTIVYEDSWVPLDSAVIANSTPRVMDCMDCHNRPSHNYMLPQQFVDAGMASGTIPLLPEIKRISMEILKDPYPTSDSALVVIKSQLQSFYVANYPEVSPEEVDKAIEGIYDGYLRNIFPEMQASWDVYSDHIGHIEYNGCFRCHNDTHLSINNEKITRDCDACHSILMQGTPDNVQYSTGTESLPFQHPVDIDEVWKESLCTDCHRYLYL</sequence>
<evidence type="ECO:0000313" key="15">
    <source>
        <dbReference type="Proteomes" id="UP000679220"/>
    </source>
</evidence>
<evidence type="ECO:0000256" key="10">
    <source>
        <dbReference type="ARBA" id="ARBA00023004"/>
    </source>
</evidence>
<evidence type="ECO:0000259" key="13">
    <source>
        <dbReference type="Pfam" id="PF03264"/>
    </source>
</evidence>
<dbReference type="InterPro" id="IPR036280">
    <property type="entry name" value="Multihaem_cyt_sf"/>
</dbReference>
<protein>
    <submittedName>
        <fullName evidence="14">NapC/NirT family cytochrome c</fullName>
    </submittedName>
</protein>
<keyword evidence="10" id="KW-0408">Iron</keyword>
<dbReference type="GO" id="GO:0009061">
    <property type="term" value="P:anaerobic respiration"/>
    <property type="evidence" value="ECO:0007669"/>
    <property type="project" value="TreeGrafter"/>
</dbReference>
<dbReference type="GO" id="GO:0009055">
    <property type="term" value="F:electron transfer activity"/>
    <property type="evidence" value="ECO:0007669"/>
    <property type="project" value="TreeGrafter"/>
</dbReference>
<keyword evidence="5" id="KW-0349">Heme</keyword>